<organism evidence="5 6">
    <name type="scientific">Aquabacterium commune</name>
    <dbReference type="NCBI Taxonomy" id="70586"/>
    <lineage>
        <taxon>Bacteria</taxon>
        <taxon>Pseudomonadati</taxon>
        <taxon>Pseudomonadota</taxon>
        <taxon>Betaproteobacteria</taxon>
        <taxon>Burkholderiales</taxon>
        <taxon>Aquabacterium</taxon>
    </lineage>
</organism>
<dbReference type="Proteomes" id="UP000294593">
    <property type="component" value="Unassembled WGS sequence"/>
</dbReference>
<dbReference type="InterPro" id="IPR020449">
    <property type="entry name" value="Tscrpt_reg_AraC-type_HTH"/>
</dbReference>
<dbReference type="InterPro" id="IPR018062">
    <property type="entry name" value="HTH_AraC-typ_CS"/>
</dbReference>
<evidence type="ECO:0000256" key="2">
    <source>
        <dbReference type="ARBA" id="ARBA00023125"/>
    </source>
</evidence>
<proteinExistence type="predicted"/>
<dbReference type="GO" id="GO:0003700">
    <property type="term" value="F:DNA-binding transcription factor activity"/>
    <property type="evidence" value="ECO:0007669"/>
    <property type="project" value="InterPro"/>
</dbReference>
<sequence>MDKLLSPIPARPAANARPPRQVHRVAVVVCPQHSLGSVGLVLDVFRMGNQLPGAHRFELIRVSEDGLGVPHPDGLLAVEGGPERLQEAELVVIPSLWTQGPEAAASHPKVIAALGALPAGVRVATLCSGVYLLAATGRLDGQVATTHWMLADELQARHPGVQVQPDSNLTQADGIVCSGGSLAGVDACLRAVQTLADRDTARALARMLVTELDRGPQSLYMPPPGWRRHTDADIRRLQDRIEADVATPLSLQALAEAIHVSVRTLQRRFLAATGTTPLQYQQALRLARAQDLLETARLQVAEVAEAVGYHDRVAFGRLFKKHAGMTPAAWRQRHTVSHDRGHGQP</sequence>
<comment type="caution">
    <text evidence="5">The sequence shown here is derived from an EMBL/GenBank/DDBJ whole genome shotgun (WGS) entry which is preliminary data.</text>
</comment>
<dbReference type="InterPro" id="IPR052158">
    <property type="entry name" value="INH-QAR"/>
</dbReference>
<evidence type="ECO:0000313" key="5">
    <source>
        <dbReference type="EMBL" id="TDP84719.1"/>
    </source>
</evidence>
<reference evidence="5 6" key="1">
    <citation type="submission" date="2019-03" db="EMBL/GenBank/DDBJ databases">
        <title>Genomic Encyclopedia of Type Strains, Phase IV (KMG-IV): sequencing the most valuable type-strain genomes for metagenomic binning, comparative biology and taxonomic classification.</title>
        <authorList>
            <person name="Goeker M."/>
        </authorList>
    </citation>
    <scope>NUCLEOTIDE SEQUENCE [LARGE SCALE GENOMIC DNA]</scope>
    <source>
        <strain evidence="5 6">DSM 11901</strain>
    </source>
</reference>
<keyword evidence="3" id="KW-0804">Transcription</keyword>
<dbReference type="PANTHER" id="PTHR43130:SF11">
    <property type="entry name" value="TRANSCRIPTIONAL REGULATORY PROTEIN"/>
    <property type="match status" value="1"/>
</dbReference>
<dbReference type="OrthoDB" id="9803764at2"/>
<evidence type="ECO:0000259" key="4">
    <source>
        <dbReference type="PROSITE" id="PS01124"/>
    </source>
</evidence>
<dbReference type="PROSITE" id="PS00041">
    <property type="entry name" value="HTH_ARAC_FAMILY_1"/>
    <property type="match status" value="1"/>
</dbReference>
<dbReference type="PROSITE" id="PS01124">
    <property type="entry name" value="HTH_ARAC_FAMILY_2"/>
    <property type="match status" value="1"/>
</dbReference>
<dbReference type="AlphaFoldDB" id="A0A4R6REN5"/>
<feature type="domain" description="HTH araC/xylS-type" evidence="4">
    <location>
        <begin position="235"/>
        <end position="333"/>
    </location>
</feature>
<evidence type="ECO:0000256" key="1">
    <source>
        <dbReference type="ARBA" id="ARBA00023015"/>
    </source>
</evidence>
<keyword evidence="1" id="KW-0805">Transcription regulation</keyword>
<keyword evidence="6" id="KW-1185">Reference proteome</keyword>
<gene>
    <name evidence="5" type="ORF">EV672_103290</name>
</gene>
<dbReference type="SMART" id="SM00342">
    <property type="entry name" value="HTH_ARAC"/>
    <property type="match status" value="1"/>
</dbReference>
<dbReference type="SUPFAM" id="SSF46689">
    <property type="entry name" value="Homeodomain-like"/>
    <property type="match status" value="2"/>
</dbReference>
<protein>
    <submittedName>
        <fullName evidence="5">AraC family transcriptional regulator with amidase-like domain</fullName>
    </submittedName>
</protein>
<dbReference type="Gene3D" id="3.40.50.880">
    <property type="match status" value="1"/>
</dbReference>
<evidence type="ECO:0000256" key="3">
    <source>
        <dbReference type="ARBA" id="ARBA00023163"/>
    </source>
</evidence>
<dbReference type="RefSeq" id="WP_133607929.1">
    <property type="nucleotide sequence ID" value="NZ_SNXW01000003.1"/>
</dbReference>
<dbReference type="PANTHER" id="PTHR43130">
    <property type="entry name" value="ARAC-FAMILY TRANSCRIPTIONAL REGULATOR"/>
    <property type="match status" value="1"/>
</dbReference>
<evidence type="ECO:0000313" key="6">
    <source>
        <dbReference type="Proteomes" id="UP000294593"/>
    </source>
</evidence>
<dbReference type="SUPFAM" id="SSF52317">
    <property type="entry name" value="Class I glutamine amidotransferase-like"/>
    <property type="match status" value="1"/>
</dbReference>
<dbReference type="InterPro" id="IPR018060">
    <property type="entry name" value="HTH_AraC"/>
</dbReference>
<dbReference type="InterPro" id="IPR029062">
    <property type="entry name" value="Class_I_gatase-like"/>
</dbReference>
<dbReference type="Pfam" id="PF12833">
    <property type="entry name" value="HTH_18"/>
    <property type="match status" value="1"/>
</dbReference>
<dbReference type="InterPro" id="IPR009057">
    <property type="entry name" value="Homeodomain-like_sf"/>
</dbReference>
<keyword evidence="2" id="KW-0238">DNA-binding</keyword>
<dbReference type="GO" id="GO:0043565">
    <property type="term" value="F:sequence-specific DNA binding"/>
    <property type="evidence" value="ECO:0007669"/>
    <property type="project" value="InterPro"/>
</dbReference>
<dbReference type="Gene3D" id="1.10.10.60">
    <property type="entry name" value="Homeodomain-like"/>
    <property type="match status" value="1"/>
</dbReference>
<dbReference type="PRINTS" id="PR00032">
    <property type="entry name" value="HTHARAC"/>
</dbReference>
<dbReference type="EMBL" id="SNXW01000003">
    <property type="protein sequence ID" value="TDP84719.1"/>
    <property type="molecule type" value="Genomic_DNA"/>
</dbReference>
<name>A0A4R6REN5_9BURK</name>
<accession>A0A4R6REN5</accession>